<accession>A0A552EAU4</accession>
<dbReference type="PROSITE" id="PS51903">
    <property type="entry name" value="CLP_R"/>
    <property type="match status" value="1"/>
</dbReference>
<keyword evidence="1" id="KW-0677">Repeat</keyword>
<dbReference type="Gene3D" id="1.25.40.10">
    <property type="entry name" value="Tetratricopeptide repeat domain"/>
    <property type="match status" value="2"/>
</dbReference>
<dbReference type="SUPFAM" id="SSF81923">
    <property type="entry name" value="Double Clp-N motif"/>
    <property type="match status" value="1"/>
</dbReference>
<dbReference type="InterPro" id="IPR021503">
    <property type="entry name" value="DUF3110"/>
</dbReference>
<evidence type="ECO:0000256" key="2">
    <source>
        <dbReference type="SAM" id="Coils"/>
    </source>
</evidence>
<evidence type="ECO:0000256" key="1">
    <source>
        <dbReference type="PROSITE-ProRule" id="PRU01251"/>
    </source>
</evidence>
<keyword evidence="2" id="KW-0175">Coiled coil</keyword>
<dbReference type="PANTHER" id="PTHR47016:SF5">
    <property type="entry name" value="CLP DOMAIN SUPERFAMILY PROTEIN"/>
    <property type="match status" value="1"/>
</dbReference>
<proteinExistence type="predicted"/>
<dbReference type="PANTHER" id="PTHR47016">
    <property type="entry name" value="ATP-DEPENDENT CLP PROTEASE ATP-BINDING SUBUNIT CLPT1, CHLOROPLASTIC"/>
    <property type="match status" value="1"/>
</dbReference>
<gene>
    <name evidence="4" type="ORF">EWV92_20255</name>
</gene>
<dbReference type="InterPro" id="IPR044217">
    <property type="entry name" value="CLPT1/2"/>
</dbReference>
<dbReference type="SMART" id="SM00028">
    <property type="entry name" value="TPR"/>
    <property type="match status" value="4"/>
</dbReference>
<dbReference type="InterPro" id="IPR004176">
    <property type="entry name" value="Clp_R_N"/>
</dbReference>
<dbReference type="Proteomes" id="UP000317708">
    <property type="component" value="Unassembled WGS sequence"/>
</dbReference>
<protein>
    <submittedName>
        <fullName evidence="4">DUF3110 domain-containing protein</fullName>
    </submittedName>
</protein>
<feature type="domain" description="Clp R" evidence="3">
    <location>
        <begin position="2"/>
        <end position="144"/>
    </location>
</feature>
<evidence type="ECO:0000313" key="5">
    <source>
        <dbReference type="Proteomes" id="UP000317708"/>
    </source>
</evidence>
<dbReference type="Pfam" id="PF13374">
    <property type="entry name" value="TPR_10"/>
    <property type="match status" value="4"/>
</dbReference>
<dbReference type="Pfam" id="PF02861">
    <property type="entry name" value="Clp_N"/>
    <property type="match status" value="1"/>
</dbReference>
<dbReference type="InterPro" id="IPR036628">
    <property type="entry name" value="Clp_N_dom_sf"/>
</dbReference>
<evidence type="ECO:0000313" key="4">
    <source>
        <dbReference type="EMBL" id="TRU31618.1"/>
    </source>
</evidence>
<dbReference type="EMBL" id="SFBI01000186">
    <property type="protein sequence ID" value="TRU31618.1"/>
    <property type="molecule type" value="Genomic_DNA"/>
</dbReference>
<dbReference type="InterPro" id="IPR011990">
    <property type="entry name" value="TPR-like_helical_dom_sf"/>
</dbReference>
<dbReference type="Gene3D" id="1.10.1780.10">
    <property type="entry name" value="Clp, N-terminal domain"/>
    <property type="match status" value="1"/>
</dbReference>
<feature type="non-terminal residue" evidence="4">
    <location>
        <position position="526"/>
    </location>
</feature>
<evidence type="ECO:0000259" key="3">
    <source>
        <dbReference type="PROSITE" id="PS51903"/>
    </source>
</evidence>
<dbReference type="AlphaFoldDB" id="A0A552EAU4"/>
<comment type="caution">
    <text evidence="4">The sequence shown here is derived from an EMBL/GenBank/DDBJ whole genome shotgun (WGS) entry which is preliminary data.</text>
</comment>
<dbReference type="Pfam" id="PF11360">
    <property type="entry name" value="DUF3110"/>
    <property type="match status" value="1"/>
</dbReference>
<dbReference type="SUPFAM" id="SSF48452">
    <property type="entry name" value="TPR-like"/>
    <property type="match status" value="2"/>
</dbReference>
<dbReference type="InterPro" id="IPR019734">
    <property type="entry name" value="TPR_rpt"/>
</dbReference>
<feature type="coiled-coil region" evidence="2">
    <location>
        <begin position="237"/>
        <end position="264"/>
    </location>
</feature>
<reference evidence="4 5" key="1">
    <citation type="submission" date="2019-01" db="EMBL/GenBank/DDBJ databases">
        <title>Coherence of Microcystis species and biogeography revealed through population genomics.</title>
        <authorList>
            <person name="Perez-Carrascal O.M."/>
            <person name="Terrat Y."/>
            <person name="Giani A."/>
            <person name="Fortin N."/>
            <person name="Tromas N."/>
            <person name="Shapiro B.J."/>
        </authorList>
    </citation>
    <scope>NUCLEOTIDE SEQUENCE [LARGE SCALE GENOMIC DNA]</scope>
    <source>
        <strain evidence="4">Ma_MB_S_20031200_S102</strain>
    </source>
</reference>
<organism evidence="4 5">
    <name type="scientific">Microcystis aeruginosa Ma_MB_S_20031200_S102</name>
    <dbReference type="NCBI Taxonomy" id="2486254"/>
    <lineage>
        <taxon>Bacteria</taxon>
        <taxon>Bacillati</taxon>
        <taxon>Cyanobacteriota</taxon>
        <taxon>Cyanophyceae</taxon>
        <taxon>Oscillatoriophycideae</taxon>
        <taxon>Chroococcales</taxon>
        <taxon>Microcystaceae</taxon>
        <taxon>Microcystis</taxon>
    </lineage>
</organism>
<name>A0A552EAU4_MICAE</name>
<sequence>MFERFTEKGIKVIMLAQEEARRLGHNFVGAEFIFLGLIGEASGIASQVLRQQGITLKNARIEVEKILGRGSGMITIELPFTESAKLVLNSALSFADKLGSESIDTEHLLIGIFQQGESTGIILQNLQVNLKDLTVSLSQYFQQQPSNQLPQTVYVLLYNVGTDDEGIHTISTGNKDTILIFETQEDAATFARRLGEQNFPVPSVEAMKAEEILLFCKNSGDDWEFVAQGTNRIPPVKSGVGDKAENLEREIAAYQEALKVYTFDAFPEDWASTQNNLAIAYRDRIRGEKADNLERAIAYYQEALKVYTFDAFPQDWADTQNNLAIAYSDRIRGEKADNLERAIAYYQEALKVYTFDAFPQDWAMTQNNLAAAYSDRIRGNKAENLERAISACQEALKVYTFDAFPQDWASTQNNLAIAYYSRIRGEKAENLERAIAAYNEALKVRTFDAFPQDWAMTQNNLAAAYRNRIRGDQADNLERMITALNKALKVYTFEAFPKDWAMTQNNLAIAYSNRIRGDKADNLEIA</sequence>